<dbReference type="PROSITE" id="PS51257">
    <property type="entry name" value="PROKAR_LIPOPROTEIN"/>
    <property type="match status" value="1"/>
</dbReference>
<feature type="domain" description="DUF7910" evidence="2">
    <location>
        <begin position="60"/>
        <end position="105"/>
    </location>
</feature>
<keyword evidence="1" id="KW-0732">Signal</keyword>
<reference evidence="3" key="2">
    <citation type="journal article" date="2024" name="Plant">
        <title>Genomic evolution and insights into agronomic trait innovations of Sesamum species.</title>
        <authorList>
            <person name="Miao H."/>
            <person name="Wang L."/>
            <person name="Qu L."/>
            <person name="Liu H."/>
            <person name="Sun Y."/>
            <person name="Le M."/>
            <person name="Wang Q."/>
            <person name="Wei S."/>
            <person name="Zheng Y."/>
            <person name="Lin W."/>
            <person name="Duan Y."/>
            <person name="Cao H."/>
            <person name="Xiong S."/>
            <person name="Wang X."/>
            <person name="Wei L."/>
            <person name="Li C."/>
            <person name="Ma Q."/>
            <person name="Ju M."/>
            <person name="Zhao R."/>
            <person name="Li G."/>
            <person name="Mu C."/>
            <person name="Tian Q."/>
            <person name="Mei H."/>
            <person name="Zhang T."/>
            <person name="Gao T."/>
            <person name="Zhang H."/>
        </authorList>
    </citation>
    <scope>NUCLEOTIDE SEQUENCE</scope>
    <source>
        <strain evidence="3">G02</strain>
    </source>
</reference>
<dbReference type="GO" id="GO:0016477">
    <property type="term" value="P:cell migration"/>
    <property type="evidence" value="ECO:0007669"/>
    <property type="project" value="TreeGrafter"/>
</dbReference>
<dbReference type="Pfam" id="PF25490">
    <property type="entry name" value="DUF7910"/>
    <property type="match status" value="1"/>
</dbReference>
<dbReference type="PANTHER" id="PTHR10551">
    <property type="entry name" value="FASCIN"/>
    <property type="match status" value="1"/>
</dbReference>
<dbReference type="GO" id="GO:0051015">
    <property type="term" value="F:actin filament binding"/>
    <property type="evidence" value="ECO:0007669"/>
    <property type="project" value="InterPro"/>
</dbReference>
<reference evidence="3" key="1">
    <citation type="submission" date="2020-06" db="EMBL/GenBank/DDBJ databases">
        <authorList>
            <person name="Li T."/>
            <person name="Hu X."/>
            <person name="Zhang T."/>
            <person name="Song X."/>
            <person name="Zhang H."/>
            <person name="Dai N."/>
            <person name="Sheng W."/>
            <person name="Hou X."/>
            <person name="Wei L."/>
        </authorList>
    </citation>
    <scope>NUCLEOTIDE SEQUENCE</scope>
    <source>
        <strain evidence="3">G02</strain>
        <tissue evidence="3">Leaf</tissue>
    </source>
</reference>
<dbReference type="InterPro" id="IPR010431">
    <property type="entry name" value="Fascin"/>
</dbReference>
<dbReference type="CDD" id="cd00257">
    <property type="entry name" value="beta-trefoil_FSCN-like"/>
    <property type="match status" value="1"/>
</dbReference>
<dbReference type="GO" id="GO:0051017">
    <property type="term" value="P:actin filament bundle assembly"/>
    <property type="evidence" value="ECO:0007669"/>
    <property type="project" value="TreeGrafter"/>
</dbReference>
<comment type="caution">
    <text evidence="3">The sequence shown here is derived from an EMBL/GenBank/DDBJ whole genome shotgun (WGS) entry which is preliminary data.</text>
</comment>
<evidence type="ECO:0000256" key="1">
    <source>
        <dbReference type="SAM" id="SignalP"/>
    </source>
</evidence>
<accession>A0AAW2VRI3</accession>
<gene>
    <name evidence="3" type="ORF">Sradi_0813800</name>
</gene>
<evidence type="ECO:0000313" key="3">
    <source>
        <dbReference type="EMBL" id="KAL0431878.1"/>
    </source>
</evidence>
<feature type="signal peptide" evidence="1">
    <location>
        <begin position="1"/>
        <end position="21"/>
    </location>
</feature>
<feature type="chain" id="PRO_5043351881" description="DUF7910 domain-containing protein" evidence="1">
    <location>
        <begin position="22"/>
        <end position="116"/>
    </location>
</feature>
<dbReference type="Gene3D" id="3.20.20.80">
    <property type="entry name" value="Glycosidases"/>
    <property type="match status" value="1"/>
</dbReference>
<organism evidence="3">
    <name type="scientific">Sesamum radiatum</name>
    <name type="common">Black benniseed</name>
    <dbReference type="NCBI Taxonomy" id="300843"/>
    <lineage>
        <taxon>Eukaryota</taxon>
        <taxon>Viridiplantae</taxon>
        <taxon>Streptophyta</taxon>
        <taxon>Embryophyta</taxon>
        <taxon>Tracheophyta</taxon>
        <taxon>Spermatophyta</taxon>
        <taxon>Magnoliopsida</taxon>
        <taxon>eudicotyledons</taxon>
        <taxon>Gunneridae</taxon>
        <taxon>Pentapetalae</taxon>
        <taxon>asterids</taxon>
        <taxon>lamiids</taxon>
        <taxon>Lamiales</taxon>
        <taxon>Pedaliaceae</taxon>
        <taxon>Sesamum</taxon>
    </lineage>
</organism>
<dbReference type="AlphaFoldDB" id="A0AAW2VRI3"/>
<dbReference type="GO" id="GO:0007163">
    <property type="term" value="P:establishment or maintenance of cell polarity"/>
    <property type="evidence" value="ECO:0007669"/>
    <property type="project" value="TreeGrafter"/>
</dbReference>
<dbReference type="InterPro" id="IPR017853">
    <property type="entry name" value="GH"/>
</dbReference>
<name>A0AAW2VRI3_SESRA</name>
<dbReference type="GO" id="GO:0005737">
    <property type="term" value="C:cytoplasm"/>
    <property type="evidence" value="ECO:0007669"/>
    <property type="project" value="TreeGrafter"/>
</dbReference>
<dbReference type="GO" id="GO:0015629">
    <property type="term" value="C:actin cytoskeleton"/>
    <property type="evidence" value="ECO:0007669"/>
    <property type="project" value="TreeGrafter"/>
</dbReference>
<proteinExistence type="predicted"/>
<dbReference type="SUPFAM" id="SSF51445">
    <property type="entry name" value="(Trans)glycosidases"/>
    <property type="match status" value="1"/>
</dbReference>
<dbReference type="InterPro" id="IPR057232">
    <property type="entry name" value="DUF7910"/>
</dbReference>
<dbReference type="EMBL" id="JACGWJ010000003">
    <property type="protein sequence ID" value="KAL0431878.1"/>
    <property type="molecule type" value="Genomic_DNA"/>
</dbReference>
<sequence length="116" mass="12754">MEIVFCKWGFLFMLCCGLIFSVGCSVEGLHGDARVRGVNLGGWLVIEGWIKPSLFDDIPNGDMLDGTEVQLKSVTLNKYVSAESGGGATVAVDRDIPQSWETFRVRNFVKLLVRAV</sequence>
<dbReference type="PANTHER" id="PTHR10551:SF9">
    <property type="entry name" value="FASCIN-2"/>
    <property type="match status" value="1"/>
</dbReference>
<protein>
    <recommendedName>
        <fullName evidence="2">DUF7910 domain-containing protein</fullName>
    </recommendedName>
</protein>
<evidence type="ECO:0000259" key="2">
    <source>
        <dbReference type="Pfam" id="PF25490"/>
    </source>
</evidence>